<proteinExistence type="predicted"/>
<name>A0A6B0UQZ7_IXORI</name>
<reference evidence="3" key="1">
    <citation type="submission" date="2019-12" db="EMBL/GenBank/DDBJ databases">
        <title>An insight into the sialome of adult female Ixodes ricinus ticks feeding for 6 days.</title>
        <authorList>
            <person name="Perner J."/>
            <person name="Ribeiro J.M.C."/>
        </authorList>
    </citation>
    <scope>NUCLEOTIDE SEQUENCE</scope>
    <source>
        <strain evidence="3">Semi-engorged</strain>
        <tissue evidence="3">Salivary glands</tissue>
    </source>
</reference>
<feature type="chain" id="PRO_5025370584" evidence="2">
    <location>
        <begin position="34"/>
        <end position="130"/>
    </location>
</feature>
<protein>
    <submittedName>
        <fullName evidence="3">Putative secreted protein</fullName>
    </submittedName>
</protein>
<feature type="region of interest" description="Disordered" evidence="1">
    <location>
        <begin position="55"/>
        <end position="130"/>
    </location>
</feature>
<evidence type="ECO:0000256" key="2">
    <source>
        <dbReference type="SAM" id="SignalP"/>
    </source>
</evidence>
<organism evidence="3">
    <name type="scientific">Ixodes ricinus</name>
    <name type="common">Common tick</name>
    <name type="synonym">Acarus ricinus</name>
    <dbReference type="NCBI Taxonomy" id="34613"/>
    <lineage>
        <taxon>Eukaryota</taxon>
        <taxon>Metazoa</taxon>
        <taxon>Ecdysozoa</taxon>
        <taxon>Arthropoda</taxon>
        <taxon>Chelicerata</taxon>
        <taxon>Arachnida</taxon>
        <taxon>Acari</taxon>
        <taxon>Parasitiformes</taxon>
        <taxon>Ixodida</taxon>
        <taxon>Ixodoidea</taxon>
        <taxon>Ixodidae</taxon>
        <taxon>Ixodinae</taxon>
        <taxon>Ixodes</taxon>
    </lineage>
</organism>
<feature type="signal peptide" evidence="2">
    <location>
        <begin position="1"/>
        <end position="33"/>
    </location>
</feature>
<keyword evidence="2" id="KW-0732">Signal</keyword>
<dbReference type="EMBL" id="GIFC01010124">
    <property type="protein sequence ID" value="MXU92207.1"/>
    <property type="molecule type" value="Transcribed_RNA"/>
</dbReference>
<evidence type="ECO:0000256" key="1">
    <source>
        <dbReference type="SAM" id="MobiDB-lite"/>
    </source>
</evidence>
<evidence type="ECO:0000313" key="3">
    <source>
        <dbReference type="EMBL" id="MXU92207.1"/>
    </source>
</evidence>
<dbReference type="AlphaFoldDB" id="A0A6B0UQZ7"/>
<feature type="compositionally biased region" description="Basic residues" evidence="1">
    <location>
        <begin position="82"/>
        <end position="104"/>
    </location>
</feature>
<accession>A0A6B0UQZ7</accession>
<sequence length="130" mass="14331">MEGYVFALARASKSWTRLLHLSVLILCSQKGTTDKYGTSSRVCCSPRDILQRARGGQVHEQFSYHGDPVGDVGARDRAAGPARRRVSLHPRPGLRQRTQRRRPRGTGTCLGRRGHQPGHAERGTGARSFG</sequence>